<dbReference type="Proteomes" id="UP000237934">
    <property type="component" value="Unassembled WGS sequence"/>
</dbReference>
<dbReference type="NCBIfam" id="TIGR01167">
    <property type="entry name" value="LPXTG_anchor"/>
    <property type="match status" value="1"/>
</dbReference>
<organism evidence="3 4">
    <name type="scientific">Enterococcus mundtii</name>
    <dbReference type="NCBI Taxonomy" id="53346"/>
    <lineage>
        <taxon>Bacteria</taxon>
        <taxon>Bacillati</taxon>
        <taxon>Bacillota</taxon>
        <taxon>Bacilli</taxon>
        <taxon>Lactobacillales</taxon>
        <taxon>Enterococcaceae</taxon>
        <taxon>Enterococcus</taxon>
    </lineage>
</organism>
<keyword evidence="1" id="KW-0472">Membrane</keyword>
<dbReference type="EMBL" id="PUAP01000014">
    <property type="protein sequence ID" value="PQF24547.1"/>
    <property type="molecule type" value="Genomic_DNA"/>
</dbReference>
<accession>A0A2S7RX20</accession>
<dbReference type="AlphaFoldDB" id="A0A2S7RX20"/>
<gene>
    <name evidence="3" type="ORF">CUS89_03970</name>
</gene>
<proteinExistence type="predicted"/>
<name>A0A2S7RX20_ENTMU</name>
<comment type="caution">
    <text evidence="3">The sequence shown here is derived from an EMBL/GenBank/DDBJ whole genome shotgun (WGS) entry which is preliminary data.</text>
</comment>
<keyword evidence="2" id="KW-0732">Signal</keyword>
<keyword evidence="1" id="KW-0812">Transmembrane</keyword>
<evidence type="ECO:0000256" key="1">
    <source>
        <dbReference type="SAM" id="Phobius"/>
    </source>
</evidence>
<evidence type="ECO:0000256" key="2">
    <source>
        <dbReference type="SAM" id="SignalP"/>
    </source>
</evidence>
<protein>
    <submittedName>
        <fullName evidence="3">Cell wall protein</fullName>
    </submittedName>
</protein>
<feature type="chain" id="PRO_5039232833" evidence="2">
    <location>
        <begin position="24"/>
        <end position="101"/>
    </location>
</feature>
<dbReference type="RefSeq" id="WP_104871110.1">
    <property type="nucleotide sequence ID" value="NZ_PUAP01000014.1"/>
</dbReference>
<feature type="transmembrane region" description="Helical" evidence="1">
    <location>
        <begin position="74"/>
        <end position="95"/>
    </location>
</feature>
<keyword evidence="1" id="KW-1133">Transmembrane helix</keyword>
<evidence type="ECO:0000313" key="4">
    <source>
        <dbReference type="Proteomes" id="UP000237934"/>
    </source>
</evidence>
<evidence type="ECO:0000313" key="3">
    <source>
        <dbReference type="EMBL" id="PQF24547.1"/>
    </source>
</evidence>
<sequence>MKRITTNLWLLLSFILFTGFVGAGPAFGDEVIASDQQEIQFELYEKEEVAPIDKGELGTTQSQGYGMLPKTGSLLYGTSAFLGTILIGLVGLSYISRRQKR</sequence>
<feature type="signal peptide" evidence="2">
    <location>
        <begin position="1"/>
        <end position="23"/>
    </location>
</feature>
<reference evidence="3 4" key="1">
    <citation type="journal article" date="2018" name="Pathog. Dis.">
        <title>Whole-genome sequencing based characterization of antimicrobial resistance in Enterococcus.</title>
        <authorList>
            <person name="Tyson G."/>
        </authorList>
    </citation>
    <scope>NUCLEOTIDE SEQUENCE [LARGE SCALE GENOMIC DNA]</scope>
    <source>
        <strain evidence="3 4">CVM N55263</strain>
    </source>
</reference>